<dbReference type="Gene3D" id="2.130.10.30">
    <property type="entry name" value="Regulator of chromosome condensation 1/beta-lactamase-inhibitor protein II"/>
    <property type="match status" value="1"/>
</dbReference>
<comment type="caution">
    <text evidence="2">The sequence shown here is derived from an EMBL/GenBank/DDBJ whole genome shotgun (WGS) entry which is preliminary data.</text>
</comment>
<dbReference type="SUPFAM" id="SSF50985">
    <property type="entry name" value="RCC1/BLIP-II"/>
    <property type="match status" value="1"/>
</dbReference>
<keyword evidence="3" id="KW-1185">Reference proteome</keyword>
<feature type="repeat" description="RCC1" evidence="1">
    <location>
        <begin position="176"/>
        <end position="229"/>
    </location>
</feature>
<dbReference type="Proteomes" id="UP000245591">
    <property type="component" value="Unassembled WGS sequence"/>
</dbReference>
<dbReference type="PANTHER" id="PTHR47563">
    <property type="entry name" value="PROTEIN FMP25, MITOCHONDRIAL"/>
    <property type="match status" value="1"/>
</dbReference>
<feature type="repeat" description="RCC1" evidence="1">
    <location>
        <begin position="383"/>
        <end position="446"/>
    </location>
</feature>
<dbReference type="InterPro" id="IPR053245">
    <property type="entry name" value="MitoProcess-Associated"/>
</dbReference>
<evidence type="ECO:0000256" key="1">
    <source>
        <dbReference type="PROSITE-ProRule" id="PRU00235"/>
    </source>
</evidence>
<accession>A0A2U1J556</accession>
<dbReference type="InterPro" id="IPR009091">
    <property type="entry name" value="RCC1/BLIP-II"/>
</dbReference>
<gene>
    <name evidence="2" type="ORF">BB558_003749</name>
</gene>
<sequence>MYSVPTAIKSLSTRINTVLPRASRCSQLLSKRSASFHPIPKNKAYLNYSKPPSTSKKNLVDLEEDLFPQTLDEFIKAEYYSQQKHYNNKKFYFYTASTAVLGYITYETYHPFEKSQAVDTPGYPLITQNKPKHIDPFDATLAQNRQPKALTTVAEKISAETPSSVEHQIEWTWSHPGLYVWGSNEHGTLDPENIGTRSFIHPWKVDFFSGSILKSASFGEKHAAAIDEYGNVFQWGERVVGGKKQHKPILSMSDKAAKKVVTSDKKTIVLTKNGKVYMLDPEKAEKKSKEILEFDPPLAKDEIPSAISAGKYHISAVTSKGRVFVAPVEKSGNKFGQLGKKSQESLGEPPNGKTWPLTLVPGIDDAIETACGNEFTLVRTASGEAYGFGSNCFGQLALGMNKTKIDKIDHPTLIPREFFQNSGKKNIPDIIGIATGGNTSYFITNSWNPVIGSPSKVEVFAAGDGSNGQMGNKMFNLVQTAPTKIQTISDIEEYDETIKDKRPVGIYNISAGNNHASEVQNEPYVHSHGSTGTKDSMFAPLMSVDSRLQAAPSKIVHTLDFYKKHGDKGRDDEVIFKRNKILTLIEFPEHDLFEEGDKTVRVEQAFVAGYNATAAFLSNKDE</sequence>
<feature type="repeat" description="RCC1" evidence="1">
    <location>
        <begin position="457"/>
        <end position="522"/>
    </location>
</feature>
<organism evidence="2 3">
    <name type="scientific">Smittium angustum</name>
    <dbReference type="NCBI Taxonomy" id="133377"/>
    <lineage>
        <taxon>Eukaryota</taxon>
        <taxon>Fungi</taxon>
        <taxon>Fungi incertae sedis</taxon>
        <taxon>Zoopagomycota</taxon>
        <taxon>Kickxellomycotina</taxon>
        <taxon>Harpellomycetes</taxon>
        <taxon>Harpellales</taxon>
        <taxon>Legeriomycetaceae</taxon>
        <taxon>Smittium</taxon>
    </lineage>
</organism>
<evidence type="ECO:0000313" key="2">
    <source>
        <dbReference type="EMBL" id="PWA00210.1"/>
    </source>
</evidence>
<name>A0A2U1J556_SMIAN</name>
<reference evidence="2 3" key="1">
    <citation type="journal article" date="2018" name="MBio">
        <title>Comparative Genomics Reveals the Core Gene Toolbox for the Fungus-Insect Symbiosis.</title>
        <authorList>
            <person name="Wang Y."/>
            <person name="Stata M."/>
            <person name="Wang W."/>
            <person name="Stajich J.E."/>
            <person name="White M.M."/>
            <person name="Moncalvo J.M."/>
        </authorList>
    </citation>
    <scope>NUCLEOTIDE SEQUENCE [LARGE SCALE GENOMIC DNA]</scope>
    <source>
        <strain evidence="2 3">AUS-126-30</strain>
    </source>
</reference>
<dbReference type="PANTHER" id="PTHR47563:SF1">
    <property type="entry name" value="PROTEIN FMP25, MITOCHONDRIAL"/>
    <property type="match status" value="1"/>
</dbReference>
<dbReference type="GO" id="GO:0005743">
    <property type="term" value="C:mitochondrial inner membrane"/>
    <property type="evidence" value="ECO:0007669"/>
    <property type="project" value="TreeGrafter"/>
</dbReference>
<protein>
    <submittedName>
        <fullName evidence="2">Uncharacterized protein</fullName>
    </submittedName>
</protein>
<dbReference type="AlphaFoldDB" id="A0A2U1J556"/>
<dbReference type="InterPro" id="IPR000408">
    <property type="entry name" value="Reg_chr_condens"/>
</dbReference>
<proteinExistence type="predicted"/>
<evidence type="ECO:0000313" key="3">
    <source>
        <dbReference type="Proteomes" id="UP000245591"/>
    </source>
</evidence>
<dbReference type="GO" id="GO:0034551">
    <property type="term" value="P:mitochondrial respiratory chain complex III assembly"/>
    <property type="evidence" value="ECO:0007669"/>
    <property type="project" value="TreeGrafter"/>
</dbReference>
<dbReference type="Pfam" id="PF13540">
    <property type="entry name" value="RCC1_2"/>
    <property type="match status" value="1"/>
</dbReference>
<dbReference type="PROSITE" id="PS50012">
    <property type="entry name" value="RCC1_3"/>
    <property type="match status" value="3"/>
</dbReference>
<dbReference type="EMBL" id="MBFU01000352">
    <property type="protein sequence ID" value="PWA00210.1"/>
    <property type="molecule type" value="Genomic_DNA"/>
</dbReference>